<dbReference type="GO" id="GO:0000287">
    <property type="term" value="F:magnesium ion binding"/>
    <property type="evidence" value="ECO:0007669"/>
    <property type="project" value="UniProtKB-UniRule"/>
</dbReference>
<feature type="domain" description="4'-phosphopantetheinyl transferase" evidence="9">
    <location>
        <begin position="4"/>
        <end position="106"/>
    </location>
</feature>
<comment type="cofactor">
    <cofactor evidence="8">
        <name>Mg(2+)</name>
        <dbReference type="ChEBI" id="CHEBI:18420"/>
    </cofactor>
</comment>
<comment type="catalytic activity">
    <reaction evidence="8">
        <text>apo-[ACP] + CoA = holo-[ACP] + adenosine 3',5'-bisphosphate + H(+)</text>
        <dbReference type="Rhea" id="RHEA:12068"/>
        <dbReference type="Rhea" id="RHEA-COMP:9685"/>
        <dbReference type="Rhea" id="RHEA-COMP:9690"/>
        <dbReference type="ChEBI" id="CHEBI:15378"/>
        <dbReference type="ChEBI" id="CHEBI:29999"/>
        <dbReference type="ChEBI" id="CHEBI:57287"/>
        <dbReference type="ChEBI" id="CHEBI:58343"/>
        <dbReference type="ChEBI" id="CHEBI:64479"/>
        <dbReference type="EC" id="2.7.8.7"/>
    </reaction>
</comment>
<keyword evidence="4 8" id="KW-0276">Fatty acid metabolism</keyword>
<dbReference type="GO" id="GO:0006633">
    <property type="term" value="P:fatty acid biosynthetic process"/>
    <property type="evidence" value="ECO:0007669"/>
    <property type="project" value="UniProtKB-UniRule"/>
</dbReference>
<evidence type="ECO:0000256" key="6">
    <source>
        <dbReference type="ARBA" id="ARBA00023098"/>
    </source>
</evidence>
<comment type="similarity">
    <text evidence="8">Belongs to the P-Pant transferase superfamily. AcpS family.</text>
</comment>
<comment type="subcellular location">
    <subcellularLocation>
        <location evidence="8">Cytoplasm</location>
    </subcellularLocation>
</comment>
<name>A0A3M8QPM3_9PROT</name>
<evidence type="ECO:0000256" key="7">
    <source>
        <dbReference type="ARBA" id="ARBA00023160"/>
    </source>
</evidence>
<dbReference type="NCBIfam" id="TIGR00516">
    <property type="entry name" value="acpS"/>
    <property type="match status" value="1"/>
</dbReference>
<keyword evidence="6 8" id="KW-0443">Lipid metabolism</keyword>
<organism evidence="10">
    <name type="scientific">Acidithiobacillus sulfuriphilus</name>
    <dbReference type="NCBI Taxonomy" id="1867749"/>
    <lineage>
        <taxon>Bacteria</taxon>
        <taxon>Pseudomonadati</taxon>
        <taxon>Pseudomonadota</taxon>
        <taxon>Acidithiobacillia</taxon>
        <taxon>Acidithiobacillales</taxon>
        <taxon>Acidithiobacillaceae</taxon>
        <taxon>Acidithiobacillus</taxon>
    </lineage>
</organism>
<keyword evidence="8" id="KW-0963">Cytoplasm</keyword>
<dbReference type="GO" id="GO:0008897">
    <property type="term" value="F:holo-[acyl-carrier-protein] synthase activity"/>
    <property type="evidence" value="ECO:0007669"/>
    <property type="project" value="UniProtKB-UniRule"/>
</dbReference>
<dbReference type="RefSeq" id="WP_123105680.1">
    <property type="nucleotide sequence ID" value="NZ_CP127527.1"/>
</dbReference>
<dbReference type="AlphaFoldDB" id="A0A3M8QPM3"/>
<dbReference type="GO" id="GO:0005737">
    <property type="term" value="C:cytoplasm"/>
    <property type="evidence" value="ECO:0007669"/>
    <property type="project" value="UniProtKB-SubCell"/>
</dbReference>
<evidence type="ECO:0000313" key="10">
    <source>
        <dbReference type="EMBL" id="RNF58233.1"/>
    </source>
</evidence>
<dbReference type="EC" id="2.7.8.7" evidence="8"/>
<feature type="binding site" evidence="8">
    <location>
        <position position="58"/>
    </location>
    <ligand>
        <name>Mg(2+)</name>
        <dbReference type="ChEBI" id="CHEBI:18420"/>
    </ligand>
</feature>
<dbReference type="EMBL" id="RIZI01000191">
    <property type="protein sequence ID" value="RNF58233.1"/>
    <property type="molecule type" value="Genomic_DNA"/>
</dbReference>
<gene>
    <name evidence="8 10" type="primary">acpS</name>
    <name evidence="10" type="ORF">EC580_12840</name>
</gene>
<dbReference type="Pfam" id="PF01648">
    <property type="entry name" value="ACPS"/>
    <property type="match status" value="1"/>
</dbReference>
<evidence type="ECO:0000256" key="8">
    <source>
        <dbReference type="HAMAP-Rule" id="MF_00101"/>
    </source>
</evidence>
<comment type="caution">
    <text evidence="10">The sequence shown here is derived from an EMBL/GenBank/DDBJ whole genome shotgun (WGS) entry which is preliminary data.</text>
</comment>
<proteinExistence type="inferred from homology"/>
<dbReference type="InterPro" id="IPR037143">
    <property type="entry name" value="4-PPantetheinyl_Trfase_dom_sf"/>
</dbReference>
<dbReference type="Gene3D" id="3.90.470.20">
    <property type="entry name" value="4'-phosphopantetheinyl transferase domain"/>
    <property type="match status" value="1"/>
</dbReference>
<evidence type="ECO:0000256" key="1">
    <source>
        <dbReference type="ARBA" id="ARBA00022516"/>
    </source>
</evidence>
<protein>
    <recommendedName>
        <fullName evidence="8">Holo-[acyl-carrier-protein] synthase</fullName>
        <shortName evidence="8">Holo-ACP synthase</shortName>
        <ecNumber evidence="8">2.7.8.7</ecNumber>
    </recommendedName>
    <alternativeName>
        <fullName evidence="8">4'-phosphopantetheinyl transferase AcpS</fullName>
    </alternativeName>
</protein>
<feature type="binding site" evidence="8">
    <location>
        <position position="8"/>
    </location>
    <ligand>
        <name>Mg(2+)</name>
        <dbReference type="ChEBI" id="CHEBI:18420"/>
    </ligand>
</feature>
<evidence type="ECO:0000256" key="4">
    <source>
        <dbReference type="ARBA" id="ARBA00022832"/>
    </source>
</evidence>
<dbReference type="InterPro" id="IPR004568">
    <property type="entry name" value="Ppantetheine-prot_Trfase_dom"/>
</dbReference>
<dbReference type="InterPro" id="IPR002582">
    <property type="entry name" value="ACPS"/>
</dbReference>
<dbReference type="HAMAP" id="MF_00101">
    <property type="entry name" value="AcpS"/>
    <property type="match status" value="1"/>
</dbReference>
<dbReference type="InterPro" id="IPR008278">
    <property type="entry name" value="4-PPantetheinyl_Trfase_dom"/>
</dbReference>
<reference evidence="10" key="1">
    <citation type="submission" date="2018-10" db="EMBL/GenBank/DDBJ databases">
        <title>Acidithiobacillus sulfuriphilus sp. nov.: an extremely acidophilic sulfur-oxidizing chemolithotroph isolated from a neutral pH environment.</title>
        <authorList>
            <person name="Falagan C."/>
            <person name="Moya-Beltran A."/>
            <person name="Quatrini R."/>
            <person name="Johnson D.B."/>
        </authorList>
    </citation>
    <scope>NUCLEOTIDE SEQUENCE [LARGE SCALE GENOMIC DNA]</scope>
    <source>
        <strain evidence="10">CJ-2</strain>
    </source>
</reference>
<keyword evidence="2 8" id="KW-0808">Transferase</keyword>
<dbReference type="SUPFAM" id="SSF56214">
    <property type="entry name" value="4'-phosphopantetheinyl transferase"/>
    <property type="match status" value="1"/>
</dbReference>
<evidence type="ECO:0000259" key="9">
    <source>
        <dbReference type="Pfam" id="PF01648"/>
    </source>
</evidence>
<dbReference type="OrthoDB" id="517356at2"/>
<evidence type="ECO:0000256" key="5">
    <source>
        <dbReference type="ARBA" id="ARBA00022842"/>
    </source>
</evidence>
<sequence>MIVGLGTDIVDVERMAGLYERFDGRLVARLLSAQEQGELPAGRAEGAAFLARRFAAKEAALKALGSGLRAGIRWSDLEVGHDVLGAPQLAFSGMAAAALARLGQGVGSWLSISDERRFAVAVVILEKAGYADE</sequence>
<dbReference type="NCBIfam" id="TIGR00556">
    <property type="entry name" value="pantethn_trn"/>
    <property type="match status" value="1"/>
</dbReference>
<accession>A0A3M8QPM3</accession>
<evidence type="ECO:0000256" key="2">
    <source>
        <dbReference type="ARBA" id="ARBA00022679"/>
    </source>
</evidence>
<keyword evidence="3 8" id="KW-0479">Metal-binding</keyword>
<keyword evidence="1 8" id="KW-0444">Lipid biosynthesis</keyword>
<keyword evidence="5 8" id="KW-0460">Magnesium</keyword>
<comment type="function">
    <text evidence="8">Transfers the 4'-phosphopantetheine moiety from coenzyme A to a Ser of acyl-carrier-protein.</text>
</comment>
<evidence type="ECO:0000256" key="3">
    <source>
        <dbReference type="ARBA" id="ARBA00022723"/>
    </source>
</evidence>
<keyword evidence="7 8" id="KW-0275">Fatty acid biosynthesis</keyword>